<protein>
    <submittedName>
        <fullName evidence="1">Uncharacterized protein</fullName>
    </submittedName>
</protein>
<proteinExistence type="predicted"/>
<evidence type="ECO:0000313" key="2">
    <source>
        <dbReference type="Proteomes" id="UP000824890"/>
    </source>
</evidence>
<name>A0ABQ8CTB8_BRANA</name>
<dbReference type="Proteomes" id="UP000824890">
    <property type="component" value="Unassembled WGS sequence"/>
</dbReference>
<gene>
    <name evidence="1" type="ORF">HID58_028002</name>
</gene>
<accession>A0ABQ8CTB8</accession>
<sequence length="77" mass="8836">MAFDSIVSDSEELKSLKLYFMSDKISPFCYLPPLCLENNNIIILHHPELRTTTTTSSSITRIFKPETPPLLLSDHFH</sequence>
<dbReference type="EMBL" id="JAGKQM010000007">
    <property type="protein sequence ID" value="KAH0920342.1"/>
    <property type="molecule type" value="Genomic_DNA"/>
</dbReference>
<organism evidence="1 2">
    <name type="scientific">Brassica napus</name>
    <name type="common">Rape</name>
    <dbReference type="NCBI Taxonomy" id="3708"/>
    <lineage>
        <taxon>Eukaryota</taxon>
        <taxon>Viridiplantae</taxon>
        <taxon>Streptophyta</taxon>
        <taxon>Embryophyta</taxon>
        <taxon>Tracheophyta</taxon>
        <taxon>Spermatophyta</taxon>
        <taxon>Magnoliopsida</taxon>
        <taxon>eudicotyledons</taxon>
        <taxon>Gunneridae</taxon>
        <taxon>Pentapetalae</taxon>
        <taxon>rosids</taxon>
        <taxon>malvids</taxon>
        <taxon>Brassicales</taxon>
        <taxon>Brassicaceae</taxon>
        <taxon>Brassiceae</taxon>
        <taxon>Brassica</taxon>
    </lineage>
</organism>
<evidence type="ECO:0000313" key="1">
    <source>
        <dbReference type="EMBL" id="KAH0920342.1"/>
    </source>
</evidence>
<comment type="caution">
    <text evidence="1">The sequence shown here is derived from an EMBL/GenBank/DDBJ whole genome shotgun (WGS) entry which is preliminary data.</text>
</comment>
<reference evidence="1 2" key="1">
    <citation type="submission" date="2021-05" db="EMBL/GenBank/DDBJ databases">
        <title>Genome Assembly of Synthetic Allotetraploid Brassica napus Reveals Homoeologous Exchanges between Subgenomes.</title>
        <authorList>
            <person name="Davis J.T."/>
        </authorList>
    </citation>
    <scope>NUCLEOTIDE SEQUENCE [LARGE SCALE GENOMIC DNA]</scope>
    <source>
        <strain evidence="2">cv. Da-Ae</strain>
        <tissue evidence="1">Seedling</tissue>
    </source>
</reference>
<keyword evidence="2" id="KW-1185">Reference proteome</keyword>